<feature type="region of interest" description="Disordered" evidence="9">
    <location>
        <begin position="19"/>
        <end position="54"/>
    </location>
</feature>
<accession>A0ABU7LPR5</accession>
<evidence type="ECO:0000256" key="9">
    <source>
        <dbReference type="SAM" id="MobiDB-lite"/>
    </source>
</evidence>
<dbReference type="CDD" id="cd07185">
    <property type="entry name" value="OmpA_C-like"/>
    <property type="match status" value="1"/>
</dbReference>
<keyword evidence="1 8" id="KW-0132">Cell division</keyword>
<dbReference type="PROSITE" id="PS51257">
    <property type="entry name" value="PROKAR_LIPOPROTEIN"/>
    <property type="match status" value="1"/>
</dbReference>
<dbReference type="InterPro" id="IPR050330">
    <property type="entry name" value="Bact_OuterMem_StrucFunc"/>
</dbReference>
<gene>
    <name evidence="8 12" type="primary">pal</name>
    <name evidence="12" type="ORF">V0U79_06000</name>
</gene>
<feature type="domain" description="OmpA-like" evidence="11">
    <location>
        <begin position="55"/>
        <end position="172"/>
    </location>
</feature>
<name>A0ABU7LPR5_9PROT</name>
<dbReference type="NCBIfam" id="TIGR02802">
    <property type="entry name" value="Pal_lipo"/>
    <property type="match status" value="1"/>
</dbReference>
<dbReference type="InterPro" id="IPR036737">
    <property type="entry name" value="OmpA-like_sf"/>
</dbReference>
<feature type="signal peptide" evidence="10">
    <location>
        <begin position="1"/>
        <end position="19"/>
    </location>
</feature>
<dbReference type="InterPro" id="IPR039001">
    <property type="entry name" value="Pal"/>
</dbReference>
<dbReference type="InterPro" id="IPR006664">
    <property type="entry name" value="OMP_bac"/>
</dbReference>
<dbReference type="Pfam" id="PF00691">
    <property type="entry name" value="OmpA"/>
    <property type="match status" value="1"/>
</dbReference>
<dbReference type="InterPro" id="IPR014169">
    <property type="entry name" value="Pal_lipo_C"/>
</dbReference>
<dbReference type="HAMAP" id="MF_02204">
    <property type="entry name" value="Pal"/>
    <property type="match status" value="1"/>
</dbReference>
<evidence type="ECO:0000256" key="1">
    <source>
        <dbReference type="ARBA" id="ARBA00022618"/>
    </source>
</evidence>
<keyword evidence="6 8" id="KW-0449">Lipoprotein</keyword>
<evidence type="ECO:0000256" key="2">
    <source>
        <dbReference type="ARBA" id="ARBA00022729"/>
    </source>
</evidence>
<keyword evidence="13" id="KW-1185">Reference proteome</keyword>
<dbReference type="InterPro" id="IPR006665">
    <property type="entry name" value="OmpA-like"/>
</dbReference>
<keyword evidence="2 8" id="KW-0732">Signal</keyword>
<dbReference type="RefSeq" id="WP_330198570.1">
    <property type="nucleotide sequence ID" value="NZ_JAZDRP010000003.1"/>
</dbReference>
<evidence type="ECO:0000256" key="10">
    <source>
        <dbReference type="SAM" id="SignalP"/>
    </source>
</evidence>
<feature type="chain" id="PRO_5046669470" description="Peptidoglycan-associated lipoprotein" evidence="10">
    <location>
        <begin position="20"/>
        <end position="174"/>
    </location>
</feature>
<comment type="similarity">
    <text evidence="8">Belongs to the Pal lipoprotein family.</text>
</comment>
<evidence type="ECO:0000256" key="4">
    <source>
        <dbReference type="ARBA" id="ARBA00023139"/>
    </source>
</evidence>
<reference evidence="12 13" key="1">
    <citation type="submission" date="2024-01" db="EMBL/GenBank/DDBJ databases">
        <title>Hyphobacterium bacterium isolated from marine sediment.</title>
        <authorList>
            <person name="Zhao S."/>
        </authorList>
    </citation>
    <scope>NUCLEOTIDE SEQUENCE [LARGE SCALE GENOMIC DNA]</scope>
    <source>
        <strain evidence="13">HN65</strain>
    </source>
</reference>
<dbReference type="PROSITE" id="PS51123">
    <property type="entry name" value="OMPA_2"/>
    <property type="match status" value="1"/>
</dbReference>
<organism evidence="12 13">
    <name type="scientific">Hyphobacterium lacteum</name>
    <dbReference type="NCBI Taxonomy" id="3116575"/>
    <lineage>
        <taxon>Bacteria</taxon>
        <taxon>Pseudomonadati</taxon>
        <taxon>Pseudomonadota</taxon>
        <taxon>Alphaproteobacteria</taxon>
        <taxon>Maricaulales</taxon>
        <taxon>Maricaulaceae</taxon>
        <taxon>Hyphobacterium</taxon>
    </lineage>
</organism>
<keyword evidence="4 8" id="KW-0564">Palmitate</keyword>
<evidence type="ECO:0000259" key="11">
    <source>
        <dbReference type="PROSITE" id="PS51123"/>
    </source>
</evidence>
<evidence type="ECO:0000256" key="5">
    <source>
        <dbReference type="ARBA" id="ARBA00023237"/>
    </source>
</evidence>
<feature type="compositionally biased region" description="Low complexity" evidence="9">
    <location>
        <begin position="19"/>
        <end position="43"/>
    </location>
</feature>
<dbReference type="PRINTS" id="PR01021">
    <property type="entry name" value="OMPADOMAIN"/>
</dbReference>
<evidence type="ECO:0000256" key="7">
    <source>
        <dbReference type="ARBA" id="ARBA00023306"/>
    </source>
</evidence>
<keyword evidence="5 8" id="KW-0998">Cell outer membrane</keyword>
<dbReference type="SUPFAM" id="SSF103088">
    <property type="entry name" value="OmpA-like"/>
    <property type="match status" value="1"/>
</dbReference>
<dbReference type="PANTHER" id="PTHR30329:SF21">
    <property type="entry name" value="LIPOPROTEIN YIAD-RELATED"/>
    <property type="match status" value="1"/>
</dbReference>
<evidence type="ECO:0000256" key="6">
    <source>
        <dbReference type="ARBA" id="ARBA00023288"/>
    </source>
</evidence>
<evidence type="ECO:0000313" key="13">
    <source>
        <dbReference type="Proteomes" id="UP001354971"/>
    </source>
</evidence>
<keyword evidence="7 8" id="KW-0131">Cell cycle</keyword>
<evidence type="ECO:0000256" key="3">
    <source>
        <dbReference type="ARBA" id="ARBA00023136"/>
    </source>
</evidence>
<evidence type="ECO:0000313" key="12">
    <source>
        <dbReference type="EMBL" id="MEE2525911.1"/>
    </source>
</evidence>
<keyword evidence="3 8" id="KW-0472">Membrane</keyword>
<protein>
    <recommendedName>
        <fullName evidence="8">Peptidoglycan-associated lipoprotein</fullName>
        <shortName evidence="8">PAL</shortName>
    </recommendedName>
</protein>
<comment type="function">
    <text evidence="8">Part of the Tol-Pal system, which plays a role in outer membrane invagination during cell division and is important for maintaining outer membrane integrity.</text>
</comment>
<dbReference type="EMBL" id="JAZDRP010000003">
    <property type="protein sequence ID" value="MEE2525911.1"/>
    <property type="molecule type" value="Genomic_DNA"/>
</dbReference>
<comment type="caution">
    <text evidence="12">The sequence shown here is derived from an EMBL/GenBank/DDBJ whole genome shotgun (WGS) entry which is preliminary data.</text>
</comment>
<proteinExistence type="inferred from homology"/>
<comment type="subcellular location">
    <subcellularLocation>
        <location evidence="8">Cell outer membrane</location>
        <topology evidence="8">Lipid-anchor</topology>
    </subcellularLocation>
</comment>
<dbReference type="Proteomes" id="UP001354971">
    <property type="component" value="Unassembled WGS sequence"/>
</dbReference>
<evidence type="ECO:0000256" key="8">
    <source>
        <dbReference type="HAMAP-Rule" id="MF_02204"/>
    </source>
</evidence>
<dbReference type="Gene3D" id="3.30.1330.60">
    <property type="entry name" value="OmpA-like domain"/>
    <property type="match status" value="1"/>
</dbReference>
<comment type="subunit">
    <text evidence="8">The Tol-Pal system is composed of five core proteins: the inner membrane proteins TolA, TolQ and TolR, the periplasmic protein TolB and the outer membrane protein Pal. They form a network linking the inner and outer membranes and the peptidoglycan layer.</text>
</comment>
<sequence>MKFKFVIVAAMTAMLAACASTPQEPVTTTETSTPPQTTRTVDTGSQPTGPIPGTTDHFVATAGDRVFYDFDRSTLTSAGRETLRRQADWLNAYPGATIMIAGNCDERGTREYNLALGARRANAARDYLVSLGVSPSRIQTVSYGKERPTCRESSERCWALNRNAITMITGGVTG</sequence>
<dbReference type="PANTHER" id="PTHR30329">
    <property type="entry name" value="STATOR ELEMENT OF FLAGELLAR MOTOR COMPLEX"/>
    <property type="match status" value="1"/>
</dbReference>